<sequence>MKLYLGILCILTLILILLINYFNYSNYSKYVDAFSSMTQSARVHEYTAQLFDTDFKTNMQSGRRGCPIWILWMQGWDQAPLLARIVAASWAYHNAPEDFDVRLISKSDLPALLPPAVIGIIDSVDSLQAQSDVIRLSLLKHHGGVWADATMLCMMPLASWVFDAVEPAGFWMYRGREYGAGPASWFIVSIKDSYLITA</sequence>
<gene>
    <name evidence="2" type="ORF">TSOC_015386</name>
</gene>
<keyword evidence="1" id="KW-1133">Transmembrane helix</keyword>
<keyword evidence="3" id="KW-1185">Reference proteome</keyword>
<name>A0A2J7XF57_9CHLO</name>
<accession>A0A2J7XF57</accession>
<keyword evidence="1" id="KW-0472">Membrane</keyword>
<evidence type="ECO:0000313" key="2">
    <source>
        <dbReference type="EMBL" id="PNG74403.1"/>
    </source>
</evidence>
<organism evidence="2 3">
    <name type="scientific">Tetrabaena socialis</name>
    <dbReference type="NCBI Taxonomy" id="47790"/>
    <lineage>
        <taxon>Eukaryota</taxon>
        <taxon>Viridiplantae</taxon>
        <taxon>Chlorophyta</taxon>
        <taxon>core chlorophytes</taxon>
        <taxon>Chlorophyceae</taxon>
        <taxon>CS clade</taxon>
        <taxon>Chlamydomonadales</taxon>
        <taxon>Tetrabaenaceae</taxon>
        <taxon>Tetrabaena</taxon>
    </lineage>
</organism>
<dbReference type="SUPFAM" id="SSF53448">
    <property type="entry name" value="Nucleotide-diphospho-sugar transferases"/>
    <property type="match status" value="1"/>
</dbReference>
<feature type="non-terminal residue" evidence="2">
    <location>
        <position position="198"/>
    </location>
</feature>
<evidence type="ECO:0000313" key="3">
    <source>
        <dbReference type="Proteomes" id="UP000236333"/>
    </source>
</evidence>
<protein>
    <submittedName>
        <fullName evidence="2">Uncharacterized protein</fullName>
    </submittedName>
</protein>
<dbReference type="InterPro" id="IPR029044">
    <property type="entry name" value="Nucleotide-diphossugar_trans"/>
</dbReference>
<feature type="transmembrane region" description="Helical" evidence="1">
    <location>
        <begin position="5"/>
        <end position="24"/>
    </location>
</feature>
<dbReference type="GO" id="GO:0016757">
    <property type="term" value="F:glycosyltransferase activity"/>
    <property type="evidence" value="ECO:0007669"/>
    <property type="project" value="InterPro"/>
</dbReference>
<proteinExistence type="predicted"/>
<reference evidence="2 3" key="1">
    <citation type="journal article" date="2017" name="Mol. Biol. Evol.">
        <title>The 4-celled Tetrabaena socialis nuclear genome reveals the essential components for genetic control of cell number at the origin of multicellularity in the volvocine lineage.</title>
        <authorList>
            <person name="Featherston J."/>
            <person name="Arakaki Y."/>
            <person name="Hanschen E.R."/>
            <person name="Ferris P.J."/>
            <person name="Michod R.E."/>
            <person name="Olson B.J.S.C."/>
            <person name="Nozaki H."/>
            <person name="Durand P.M."/>
        </authorList>
    </citation>
    <scope>NUCLEOTIDE SEQUENCE [LARGE SCALE GENOMIC DNA]</scope>
    <source>
        <strain evidence="2 3">NIES-571</strain>
    </source>
</reference>
<dbReference type="EMBL" id="PGGS01005229">
    <property type="protein sequence ID" value="PNG74403.1"/>
    <property type="molecule type" value="Genomic_DNA"/>
</dbReference>
<dbReference type="OrthoDB" id="205639at2759"/>
<evidence type="ECO:0000256" key="1">
    <source>
        <dbReference type="SAM" id="Phobius"/>
    </source>
</evidence>
<comment type="caution">
    <text evidence="2">The sequence shown here is derived from an EMBL/GenBank/DDBJ whole genome shotgun (WGS) entry which is preliminary data.</text>
</comment>
<dbReference type="AlphaFoldDB" id="A0A2J7XF57"/>
<dbReference type="Gene3D" id="3.90.550.20">
    <property type="match status" value="1"/>
</dbReference>
<dbReference type="Pfam" id="PF05704">
    <property type="entry name" value="Caps_synth"/>
    <property type="match status" value="1"/>
</dbReference>
<keyword evidence="1" id="KW-0812">Transmembrane</keyword>
<dbReference type="Proteomes" id="UP000236333">
    <property type="component" value="Unassembled WGS sequence"/>
</dbReference>
<dbReference type="InterPro" id="IPR008441">
    <property type="entry name" value="AfumC-like_glycosyl_Trfase"/>
</dbReference>